<evidence type="ECO:0000256" key="1">
    <source>
        <dbReference type="ARBA" id="ARBA00004141"/>
    </source>
</evidence>
<dbReference type="InterPro" id="IPR036259">
    <property type="entry name" value="MFS_trans_sf"/>
</dbReference>
<dbReference type="PANTHER" id="PTHR23502:SF51">
    <property type="entry name" value="QUINIDINE RESISTANCE PROTEIN 1-RELATED"/>
    <property type="match status" value="1"/>
</dbReference>
<keyword evidence="5 6" id="KW-0472">Membrane</keyword>
<gene>
    <name evidence="7" type="ORF">P171DRAFT_425759</name>
</gene>
<feature type="transmembrane region" description="Helical" evidence="6">
    <location>
        <begin position="60"/>
        <end position="84"/>
    </location>
</feature>
<dbReference type="SUPFAM" id="SSF103473">
    <property type="entry name" value="MFS general substrate transporter"/>
    <property type="match status" value="1"/>
</dbReference>
<accession>A0A9P4PVZ3</accession>
<evidence type="ECO:0000256" key="3">
    <source>
        <dbReference type="ARBA" id="ARBA00022692"/>
    </source>
</evidence>
<evidence type="ECO:0000256" key="4">
    <source>
        <dbReference type="ARBA" id="ARBA00022989"/>
    </source>
</evidence>
<sequence>MTAKKHNLPVDCVSGDDVRKFPIEVARSRGCYILNILSVGALTSYGWVIHRHVHQSVPLIFQLFVGAKCTIVLQLFSTLIFDIFPENHGSAAAANDIMRCLLSAALVAVKQKFDESIGKGWMFTLIGLVGALSSIMAVWMLRRNGRMWRMKREKTT</sequence>
<comment type="caution">
    <text evidence="7">The sequence shown here is derived from an EMBL/GenBank/DDBJ whole genome shotgun (WGS) entry which is preliminary data.</text>
</comment>
<feature type="transmembrane region" description="Helical" evidence="6">
    <location>
        <begin position="121"/>
        <end position="141"/>
    </location>
</feature>
<proteinExistence type="predicted"/>
<keyword evidence="8" id="KW-1185">Reference proteome</keyword>
<dbReference type="PANTHER" id="PTHR23502">
    <property type="entry name" value="MAJOR FACILITATOR SUPERFAMILY"/>
    <property type="match status" value="1"/>
</dbReference>
<comment type="subcellular location">
    <subcellularLocation>
        <location evidence="1">Membrane</location>
        <topology evidence="1">Multi-pass membrane protein</topology>
    </subcellularLocation>
</comment>
<evidence type="ECO:0000313" key="8">
    <source>
        <dbReference type="Proteomes" id="UP000799764"/>
    </source>
</evidence>
<evidence type="ECO:0000256" key="2">
    <source>
        <dbReference type="ARBA" id="ARBA00022448"/>
    </source>
</evidence>
<dbReference type="AlphaFoldDB" id="A0A9P4PVZ3"/>
<dbReference type="EMBL" id="MU001492">
    <property type="protein sequence ID" value="KAF2451232.1"/>
    <property type="molecule type" value="Genomic_DNA"/>
</dbReference>
<dbReference type="OrthoDB" id="2441642at2759"/>
<dbReference type="GO" id="GO:0005886">
    <property type="term" value="C:plasma membrane"/>
    <property type="evidence" value="ECO:0007669"/>
    <property type="project" value="TreeGrafter"/>
</dbReference>
<dbReference type="GO" id="GO:0022857">
    <property type="term" value="F:transmembrane transporter activity"/>
    <property type="evidence" value="ECO:0007669"/>
    <property type="project" value="TreeGrafter"/>
</dbReference>
<reference evidence="7" key="1">
    <citation type="journal article" date="2020" name="Stud. Mycol.">
        <title>101 Dothideomycetes genomes: a test case for predicting lifestyles and emergence of pathogens.</title>
        <authorList>
            <person name="Haridas S."/>
            <person name="Albert R."/>
            <person name="Binder M."/>
            <person name="Bloem J."/>
            <person name="Labutti K."/>
            <person name="Salamov A."/>
            <person name="Andreopoulos B."/>
            <person name="Baker S."/>
            <person name="Barry K."/>
            <person name="Bills G."/>
            <person name="Bluhm B."/>
            <person name="Cannon C."/>
            <person name="Castanera R."/>
            <person name="Culley D."/>
            <person name="Daum C."/>
            <person name="Ezra D."/>
            <person name="Gonzalez J."/>
            <person name="Henrissat B."/>
            <person name="Kuo A."/>
            <person name="Liang C."/>
            <person name="Lipzen A."/>
            <person name="Lutzoni F."/>
            <person name="Magnuson J."/>
            <person name="Mondo S."/>
            <person name="Nolan M."/>
            <person name="Ohm R."/>
            <person name="Pangilinan J."/>
            <person name="Park H.-J."/>
            <person name="Ramirez L."/>
            <person name="Alfaro M."/>
            <person name="Sun H."/>
            <person name="Tritt A."/>
            <person name="Yoshinaga Y."/>
            <person name="Zwiers L.-H."/>
            <person name="Turgeon B."/>
            <person name="Goodwin S."/>
            <person name="Spatafora J."/>
            <person name="Crous P."/>
            <person name="Grigoriev I."/>
        </authorList>
    </citation>
    <scope>NUCLEOTIDE SEQUENCE</scope>
    <source>
        <strain evidence="7">CBS 690.94</strain>
    </source>
</reference>
<protein>
    <submittedName>
        <fullName evidence="7">Uncharacterized protein</fullName>
    </submittedName>
</protein>
<evidence type="ECO:0000256" key="6">
    <source>
        <dbReference type="SAM" id="Phobius"/>
    </source>
</evidence>
<keyword evidence="4 6" id="KW-1133">Transmembrane helix</keyword>
<dbReference type="Proteomes" id="UP000799764">
    <property type="component" value="Unassembled WGS sequence"/>
</dbReference>
<evidence type="ECO:0000313" key="7">
    <source>
        <dbReference type="EMBL" id="KAF2451232.1"/>
    </source>
</evidence>
<keyword evidence="2" id="KW-0813">Transport</keyword>
<evidence type="ECO:0000256" key="5">
    <source>
        <dbReference type="ARBA" id="ARBA00023136"/>
    </source>
</evidence>
<name>A0A9P4PVZ3_9PLEO</name>
<organism evidence="7 8">
    <name type="scientific">Karstenula rhodostoma CBS 690.94</name>
    <dbReference type="NCBI Taxonomy" id="1392251"/>
    <lineage>
        <taxon>Eukaryota</taxon>
        <taxon>Fungi</taxon>
        <taxon>Dikarya</taxon>
        <taxon>Ascomycota</taxon>
        <taxon>Pezizomycotina</taxon>
        <taxon>Dothideomycetes</taxon>
        <taxon>Pleosporomycetidae</taxon>
        <taxon>Pleosporales</taxon>
        <taxon>Massarineae</taxon>
        <taxon>Didymosphaeriaceae</taxon>
        <taxon>Karstenula</taxon>
    </lineage>
</organism>
<keyword evidence="3 6" id="KW-0812">Transmembrane</keyword>